<proteinExistence type="predicted"/>
<reference evidence="1" key="1">
    <citation type="submission" date="2021-10" db="EMBL/GenBank/DDBJ databases">
        <title>Melipona bicolor Genome sequencing and assembly.</title>
        <authorList>
            <person name="Araujo N.S."/>
            <person name="Arias M.C."/>
        </authorList>
    </citation>
    <scope>NUCLEOTIDE SEQUENCE</scope>
    <source>
        <strain evidence="1">USP_2M_L1-L4_2017</strain>
        <tissue evidence="1">Whole body</tissue>
    </source>
</reference>
<comment type="caution">
    <text evidence="1">The sequence shown here is derived from an EMBL/GenBank/DDBJ whole genome shotgun (WGS) entry which is preliminary data.</text>
</comment>
<dbReference type="AlphaFoldDB" id="A0AA40FKH3"/>
<accession>A0AA40FKH3</accession>
<dbReference type="Proteomes" id="UP001177670">
    <property type="component" value="Unassembled WGS sequence"/>
</dbReference>
<gene>
    <name evidence="1" type="ORF">K0M31_010976</name>
</gene>
<organism evidence="1 2">
    <name type="scientific">Melipona bicolor</name>
    <dbReference type="NCBI Taxonomy" id="60889"/>
    <lineage>
        <taxon>Eukaryota</taxon>
        <taxon>Metazoa</taxon>
        <taxon>Ecdysozoa</taxon>
        <taxon>Arthropoda</taxon>
        <taxon>Hexapoda</taxon>
        <taxon>Insecta</taxon>
        <taxon>Pterygota</taxon>
        <taxon>Neoptera</taxon>
        <taxon>Endopterygota</taxon>
        <taxon>Hymenoptera</taxon>
        <taxon>Apocrita</taxon>
        <taxon>Aculeata</taxon>
        <taxon>Apoidea</taxon>
        <taxon>Anthophila</taxon>
        <taxon>Apidae</taxon>
        <taxon>Melipona</taxon>
    </lineage>
</organism>
<evidence type="ECO:0000313" key="1">
    <source>
        <dbReference type="EMBL" id="KAK1120770.1"/>
    </source>
</evidence>
<dbReference type="EMBL" id="JAHYIQ010000029">
    <property type="protein sequence ID" value="KAK1120770.1"/>
    <property type="molecule type" value="Genomic_DNA"/>
</dbReference>
<protein>
    <submittedName>
        <fullName evidence="1">Uncharacterized protein</fullName>
    </submittedName>
</protein>
<name>A0AA40FKH3_9HYME</name>
<sequence>MDSVRSGDGRKGYWRVKRPWKIVNQYEPSRLDYNSSIGLAVCFDVSEMDEFLC</sequence>
<keyword evidence="2" id="KW-1185">Reference proteome</keyword>
<evidence type="ECO:0000313" key="2">
    <source>
        <dbReference type="Proteomes" id="UP001177670"/>
    </source>
</evidence>